<dbReference type="Proteomes" id="UP000683000">
    <property type="component" value="Unassembled WGS sequence"/>
</dbReference>
<keyword evidence="1" id="KW-1133">Transmembrane helix</keyword>
<sequence>MSLFFLPHVQFNSFPSWTFLVYALASLILYGLTTRTRPLPPGPRLGLFPSVKLPHAYQWLTYAKWRHIYGI</sequence>
<organism evidence="2 3">
    <name type="scientific">Boletus reticuloceps</name>
    <dbReference type="NCBI Taxonomy" id="495285"/>
    <lineage>
        <taxon>Eukaryota</taxon>
        <taxon>Fungi</taxon>
        <taxon>Dikarya</taxon>
        <taxon>Basidiomycota</taxon>
        <taxon>Agaricomycotina</taxon>
        <taxon>Agaricomycetes</taxon>
        <taxon>Agaricomycetidae</taxon>
        <taxon>Boletales</taxon>
        <taxon>Boletineae</taxon>
        <taxon>Boletaceae</taxon>
        <taxon>Boletoideae</taxon>
        <taxon>Boletus</taxon>
    </lineage>
</organism>
<protein>
    <submittedName>
        <fullName evidence="2">Uncharacterized protein</fullName>
    </submittedName>
</protein>
<keyword evidence="3" id="KW-1185">Reference proteome</keyword>
<keyword evidence="1" id="KW-0472">Membrane</keyword>
<evidence type="ECO:0000313" key="3">
    <source>
        <dbReference type="Proteomes" id="UP000683000"/>
    </source>
</evidence>
<evidence type="ECO:0000313" key="2">
    <source>
        <dbReference type="EMBL" id="KAG6381260.1"/>
    </source>
</evidence>
<reference evidence="2" key="1">
    <citation type="submission" date="2021-03" db="EMBL/GenBank/DDBJ databases">
        <title>Evolutionary innovations through gain and loss of genes in the ectomycorrhizal Boletales.</title>
        <authorList>
            <person name="Wu G."/>
            <person name="Miyauchi S."/>
            <person name="Morin E."/>
            <person name="Yang Z.-L."/>
            <person name="Xu J."/>
            <person name="Martin F.M."/>
        </authorList>
    </citation>
    <scope>NUCLEOTIDE SEQUENCE</scope>
    <source>
        <strain evidence="2">BR01</strain>
    </source>
</reference>
<gene>
    <name evidence="2" type="ORF">JVT61DRAFT_5664</name>
</gene>
<name>A0A8I3AG82_9AGAM</name>
<comment type="caution">
    <text evidence="2">The sequence shown here is derived from an EMBL/GenBank/DDBJ whole genome shotgun (WGS) entry which is preliminary data.</text>
</comment>
<evidence type="ECO:0000256" key="1">
    <source>
        <dbReference type="SAM" id="Phobius"/>
    </source>
</evidence>
<proteinExistence type="predicted"/>
<keyword evidence="1" id="KW-0812">Transmembrane</keyword>
<dbReference type="AlphaFoldDB" id="A0A8I3AG82"/>
<accession>A0A8I3AG82</accession>
<dbReference type="EMBL" id="JAGFBS010000002">
    <property type="protein sequence ID" value="KAG6381260.1"/>
    <property type="molecule type" value="Genomic_DNA"/>
</dbReference>
<feature type="transmembrane region" description="Helical" evidence="1">
    <location>
        <begin position="14"/>
        <end position="32"/>
    </location>
</feature>